<evidence type="ECO:0000313" key="3">
    <source>
        <dbReference type="Proteomes" id="UP000314982"/>
    </source>
</evidence>
<dbReference type="GO" id="GO:0004722">
    <property type="term" value="F:protein serine/threonine phosphatase activity"/>
    <property type="evidence" value="ECO:0007669"/>
    <property type="project" value="InterPro"/>
</dbReference>
<feature type="domain" description="PPM-type phosphatase" evidence="1">
    <location>
        <begin position="1"/>
        <end position="164"/>
    </location>
</feature>
<dbReference type="InterPro" id="IPR001932">
    <property type="entry name" value="PPM-type_phosphatase-like_dom"/>
</dbReference>
<organism evidence="2 3">
    <name type="scientific">Hucho hucho</name>
    <name type="common">huchen</name>
    <dbReference type="NCBI Taxonomy" id="62062"/>
    <lineage>
        <taxon>Eukaryota</taxon>
        <taxon>Metazoa</taxon>
        <taxon>Chordata</taxon>
        <taxon>Craniata</taxon>
        <taxon>Vertebrata</taxon>
        <taxon>Euteleostomi</taxon>
        <taxon>Actinopterygii</taxon>
        <taxon>Neopterygii</taxon>
        <taxon>Teleostei</taxon>
        <taxon>Protacanthopterygii</taxon>
        <taxon>Salmoniformes</taxon>
        <taxon>Salmonidae</taxon>
        <taxon>Salmoninae</taxon>
        <taxon>Hucho</taxon>
    </lineage>
</organism>
<protein>
    <recommendedName>
        <fullName evidence="1">PPM-type phosphatase domain-containing protein</fullName>
    </recommendedName>
</protein>
<accession>A0A4W5LRP5</accession>
<evidence type="ECO:0000259" key="1">
    <source>
        <dbReference type="PROSITE" id="PS51746"/>
    </source>
</evidence>
<dbReference type="AlphaFoldDB" id="A0A4W5LRP5"/>
<dbReference type="GO" id="GO:0005829">
    <property type="term" value="C:cytosol"/>
    <property type="evidence" value="ECO:0007669"/>
    <property type="project" value="TreeGrafter"/>
</dbReference>
<dbReference type="STRING" id="62062.ENSHHUP00000027790"/>
<proteinExistence type="predicted"/>
<reference evidence="3" key="1">
    <citation type="submission" date="2018-06" db="EMBL/GenBank/DDBJ databases">
        <title>Genome assembly of Danube salmon.</title>
        <authorList>
            <person name="Macqueen D.J."/>
            <person name="Gundappa M.K."/>
        </authorList>
    </citation>
    <scope>NUCLEOTIDE SEQUENCE [LARGE SCALE GENOMIC DNA]</scope>
</reference>
<keyword evidence="3" id="KW-1185">Reference proteome</keyword>
<dbReference type="InterPro" id="IPR036457">
    <property type="entry name" value="PPM-type-like_dom_sf"/>
</dbReference>
<dbReference type="PANTHER" id="PTHR13832">
    <property type="entry name" value="PROTEIN PHOSPHATASE 2C"/>
    <property type="match status" value="1"/>
</dbReference>
<dbReference type="CDD" id="cd00143">
    <property type="entry name" value="PP2Cc"/>
    <property type="match status" value="1"/>
</dbReference>
<dbReference type="PROSITE" id="PS51746">
    <property type="entry name" value="PPM_2"/>
    <property type="match status" value="1"/>
</dbReference>
<evidence type="ECO:0000313" key="2">
    <source>
        <dbReference type="Ensembl" id="ENSHHUP00000027790.1"/>
    </source>
</evidence>
<dbReference type="Gene3D" id="3.60.40.10">
    <property type="entry name" value="PPM-type phosphatase domain"/>
    <property type="match status" value="1"/>
</dbReference>
<dbReference type="GeneTree" id="ENSGT00510000048276"/>
<reference evidence="2" key="3">
    <citation type="submission" date="2025-09" db="UniProtKB">
        <authorList>
            <consortium name="Ensembl"/>
        </authorList>
    </citation>
    <scope>IDENTIFICATION</scope>
</reference>
<dbReference type="Pfam" id="PF00481">
    <property type="entry name" value="PP2C"/>
    <property type="match status" value="1"/>
</dbReference>
<dbReference type="Ensembl" id="ENSHHUT00000028902.1">
    <property type="protein sequence ID" value="ENSHHUP00000027790.1"/>
    <property type="gene ID" value="ENSHHUG00000017662.1"/>
</dbReference>
<dbReference type="SUPFAM" id="SSF81606">
    <property type="entry name" value="PP2C-like"/>
    <property type="match status" value="1"/>
</dbReference>
<name>A0A4W5LRP5_9TELE</name>
<reference evidence="2" key="2">
    <citation type="submission" date="2025-08" db="UniProtKB">
        <authorList>
            <consortium name="Ensembl"/>
        </authorList>
    </citation>
    <scope>IDENTIFICATION</scope>
</reference>
<sequence length="164" mass="18121">MFIPLVLLFYPKAFDVVEKSYFETIGDALAEKATIQSQLPEGVSFHQLSPQSQKLSERLKDLEQEVSGGATAVVALIHNNKLYIANVGTNRALLCKSTSDGQNQVIQIGRPHTTENEDELQRLAGLGLDVSGLRQAALIAGQSSTRRIGDYRVKYNYTDIDLLR</sequence>
<dbReference type="Proteomes" id="UP000314982">
    <property type="component" value="Unassembled WGS sequence"/>
</dbReference>
<dbReference type="InterPro" id="IPR015655">
    <property type="entry name" value="PP2C"/>
</dbReference>
<dbReference type="PANTHER" id="PTHR13832:SF533">
    <property type="entry name" value="TGF-BETA-ACTIVATED KINASE 1 AND MAP3K7-BINDING PROTEIN 1"/>
    <property type="match status" value="1"/>
</dbReference>